<proteinExistence type="predicted"/>
<keyword evidence="2" id="KW-1185">Reference proteome</keyword>
<dbReference type="Proteomes" id="UP000297429">
    <property type="component" value="Unassembled WGS sequence"/>
</dbReference>
<protein>
    <submittedName>
        <fullName evidence="1">Uncharacterized protein</fullName>
    </submittedName>
</protein>
<evidence type="ECO:0000313" key="2">
    <source>
        <dbReference type="Proteomes" id="UP000297429"/>
    </source>
</evidence>
<organism evidence="1 2">
    <name type="scientific">Pedobacter alluvionis</name>
    <dbReference type="NCBI Taxonomy" id="475253"/>
    <lineage>
        <taxon>Bacteria</taxon>
        <taxon>Pseudomonadati</taxon>
        <taxon>Bacteroidota</taxon>
        <taxon>Sphingobacteriia</taxon>
        <taxon>Sphingobacteriales</taxon>
        <taxon>Sphingobacteriaceae</taxon>
        <taxon>Pedobacter</taxon>
    </lineage>
</organism>
<name>A0ABY2HL58_9SPHI</name>
<reference evidence="1 2" key="1">
    <citation type="submission" date="2019-03" db="EMBL/GenBank/DDBJ databases">
        <authorList>
            <person name="He R.-H."/>
        </authorList>
    </citation>
    <scope>NUCLEOTIDE SEQUENCE [LARGE SCALE GENOMIC DNA]</scope>
    <source>
        <strain evidence="1 2">DSM 19624</strain>
    </source>
</reference>
<dbReference type="EMBL" id="SOPX01000006">
    <property type="protein sequence ID" value="TFB28352.1"/>
    <property type="molecule type" value="Genomic_DNA"/>
</dbReference>
<comment type="caution">
    <text evidence="1">The sequence shown here is derived from an EMBL/GenBank/DDBJ whole genome shotgun (WGS) entry which is preliminary data.</text>
</comment>
<evidence type="ECO:0000313" key="1">
    <source>
        <dbReference type="EMBL" id="TFB28352.1"/>
    </source>
</evidence>
<sequence length="80" mass="9475">MVFFKSHKTNCRQWRLYSESVNLDEREEPLVFPAFLFLFPTAIFRFDDGTLKPVKLPGGDRFYLKDLLAAYLESQRKGRI</sequence>
<accession>A0ABY2HL58</accession>
<gene>
    <name evidence="1" type="ORF">E3V97_22990</name>
</gene>
<dbReference type="RefSeq" id="WP_121287978.1">
    <property type="nucleotide sequence ID" value="NZ_RCCK01000016.1"/>
</dbReference>